<sequence length="255" mass="29136">MLNPLRSGNIDRYCDYHQEKGHYTNDCIQPRKQLEMALESGKLNYLVKDVRRRGKGSQGQDYPQPAKIINVISVNSVKDKKRKIREATESWMNIPITFPAVSSEDISEEPLIVKAEVEGYLVRRVYVDEGSSVEVMFEHCFEKLNPRIKARLRETQTDLVGFAGEVSKPLGKIELEVCFGNRGLCRRTFMKFIVVRAPSPYNTILGRPGLKTLRAIPFTIHAMMKFPTLKGVATLVTRTLIITECRCLEKKQMVE</sequence>
<evidence type="ECO:0000313" key="2">
    <source>
        <dbReference type="Proteomes" id="UP001151760"/>
    </source>
</evidence>
<keyword evidence="2" id="KW-1185">Reference proteome</keyword>
<dbReference type="EMBL" id="BQNB010015144">
    <property type="protein sequence ID" value="GJT36512.1"/>
    <property type="molecule type" value="Genomic_DNA"/>
</dbReference>
<dbReference type="CDD" id="cd00303">
    <property type="entry name" value="retropepsin_like"/>
    <property type="match status" value="1"/>
</dbReference>
<keyword evidence="1" id="KW-0548">Nucleotidyltransferase</keyword>
<keyword evidence="1" id="KW-0808">Transferase</keyword>
<dbReference type="GO" id="GO:0003964">
    <property type="term" value="F:RNA-directed DNA polymerase activity"/>
    <property type="evidence" value="ECO:0007669"/>
    <property type="project" value="UniProtKB-KW"/>
</dbReference>
<gene>
    <name evidence="1" type="ORF">Tco_0926931</name>
</gene>
<reference evidence="1" key="2">
    <citation type="submission" date="2022-01" db="EMBL/GenBank/DDBJ databases">
        <authorList>
            <person name="Yamashiro T."/>
            <person name="Shiraishi A."/>
            <person name="Satake H."/>
            <person name="Nakayama K."/>
        </authorList>
    </citation>
    <scope>NUCLEOTIDE SEQUENCE</scope>
</reference>
<comment type="caution">
    <text evidence="1">The sequence shown here is derived from an EMBL/GenBank/DDBJ whole genome shotgun (WGS) entry which is preliminary data.</text>
</comment>
<reference evidence="1" key="1">
    <citation type="journal article" date="2022" name="Int. J. Mol. Sci.">
        <title>Draft Genome of Tanacetum Coccineum: Genomic Comparison of Closely Related Tanacetum-Family Plants.</title>
        <authorList>
            <person name="Yamashiro T."/>
            <person name="Shiraishi A."/>
            <person name="Nakayama K."/>
            <person name="Satake H."/>
        </authorList>
    </citation>
    <scope>NUCLEOTIDE SEQUENCE</scope>
</reference>
<dbReference type="InterPro" id="IPR021109">
    <property type="entry name" value="Peptidase_aspartic_dom_sf"/>
</dbReference>
<accession>A0ABQ5DDU9</accession>
<keyword evidence="1" id="KW-0695">RNA-directed DNA polymerase</keyword>
<evidence type="ECO:0000313" key="1">
    <source>
        <dbReference type="EMBL" id="GJT36512.1"/>
    </source>
</evidence>
<dbReference type="PANTHER" id="PTHR33240:SF15">
    <property type="entry name" value="GAG-PRO-LIKE PROTEIN"/>
    <property type="match status" value="1"/>
</dbReference>
<dbReference type="Gene3D" id="2.40.70.10">
    <property type="entry name" value="Acid Proteases"/>
    <property type="match status" value="1"/>
</dbReference>
<dbReference type="Proteomes" id="UP001151760">
    <property type="component" value="Unassembled WGS sequence"/>
</dbReference>
<organism evidence="1 2">
    <name type="scientific">Tanacetum coccineum</name>
    <dbReference type="NCBI Taxonomy" id="301880"/>
    <lineage>
        <taxon>Eukaryota</taxon>
        <taxon>Viridiplantae</taxon>
        <taxon>Streptophyta</taxon>
        <taxon>Embryophyta</taxon>
        <taxon>Tracheophyta</taxon>
        <taxon>Spermatophyta</taxon>
        <taxon>Magnoliopsida</taxon>
        <taxon>eudicotyledons</taxon>
        <taxon>Gunneridae</taxon>
        <taxon>Pentapetalae</taxon>
        <taxon>asterids</taxon>
        <taxon>campanulids</taxon>
        <taxon>Asterales</taxon>
        <taxon>Asteraceae</taxon>
        <taxon>Asteroideae</taxon>
        <taxon>Anthemideae</taxon>
        <taxon>Anthemidinae</taxon>
        <taxon>Tanacetum</taxon>
    </lineage>
</organism>
<protein>
    <submittedName>
        <fullName evidence="1">Reverse transcriptase domain-containing protein</fullName>
    </submittedName>
</protein>
<proteinExistence type="predicted"/>
<name>A0ABQ5DDU9_9ASTR</name>
<dbReference type="PANTHER" id="PTHR33240">
    <property type="entry name" value="OS08G0508500 PROTEIN"/>
    <property type="match status" value="1"/>
</dbReference>